<dbReference type="AlphaFoldDB" id="A0A834MHB6"/>
<evidence type="ECO:0000313" key="2">
    <source>
        <dbReference type="Proteomes" id="UP000625711"/>
    </source>
</evidence>
<gene>
    <name evidence="1" type="ORF">GWI33_023403</name>
</gene>
<reference evidence="1" key="1">
    <citation type="submission" date="2020-08" db="EMBL/GenBank/DDBJ databases">
        <title>Genome sequencing and assembly of the red palm weevil Rhynchophorus ferrugineus.</title>
        <authorList>
            <person name="Dias G.B."/>
            <person name="Bergman C.M."/>
            <person name="Manee M."/>
        </authorList>
    </citation>
    <scope>NUCLEOTIDE SEQUENCE</scope>
    <source>
        <strain evidence="1">AA-2017</strain>
        <tissue evidence="1">Whole larva</tissue>
    </source>
</reference>
<keyword evidence="2" id="KW-1185">Reference proteome</keyword>
<dbReference type="Proteomes" id="UP000625711">
    <property type="component" value="Unassembled WGS sequence"/>
</dbReference>
<proteinExistence type="predicted"/>
<dbReference type="EMBL" id="JAACXV010000098">
    <property type="protein sequence ID" value="KAF7283558.1"/>
    <property type="molecule type" value="Genomic_DNA"/>
</dbReference>
<comment type="caution">
    <text evidence="1">The sequence shown here is derived from an EMBL/GenBank/DDBJ whole genome shotgun (WGS) entry which is preliminary data.</text>
</comment>
<accession>A0A834MHB6</accession>
<organism evidence="1 2">
    <name type="scientific">Rhynchophorus ferrugineus</name>
    <name type="common">Red palm weevil</name>
    <name type="synonym">Curculio ferrugineus</name>
    <dbReference type="NCBI Taxonomy" id="354439"/>
    <lineage>
        <taxon>Eukaryota</taxon>
        <taxon>Metazoa</taxon>
        <taxon>Ecdysozoa</taxon>
        <taxon>Arthropoda</taxon>
        <taxon>Hexapoda</taxon>
        <taxon>Insecta</taxon>
        <taxon>Pterygota</taxon>
        <taxon>Neoptera</taxon>
        <taxon>Endopterygota</taxon>
        <taxon>Coleoptera</taxon>
        <taxon>Polyphaga</taxon>
        <taxon>Cucujiformia</taxon>
        <taxon>Curculionidae</taxon>
        <taxon>Dryophthorinae</taxon>
        <taxon>Rhynchophorus</taxon>
    </lineage>
</organism>
<protein>
    <submittedName>
        <fullName evidence="1">Uncharacterized protein</fullName>
    </submittedName>
</protein>
<sequence>MALRGPAAGSRSESTRNINISGSDFIGLAELACYCNLRELKIVPSRTKRASFRDDLANDINSFDNSVGMILSRLLCKNDEEEKLKHK</sequence>
<evidence type="ECO:0000313" key="1">
    <source>
        <dbReference type="EMBL" id="KAF7283558.1"/>
    </source>
</evidence>
<name>A0A834MHB6_RHYFE</name>